<comment type="similarity">
    <text evidence="2 7">Belongs to the adaptor complexes large subunit family.</text>
</comment>
<evidence type="ECO:0000256" key="7">
    <source>
        <dbReference type="PIRNR" id="PIRNR037092"/>
    </source>
</evidence>
<proteinExistence type="inferred from homology"/>
<dbReference type="OrthoDB" id="10264595at2759"/>
<keyword evidence="9" id="KW-0808">Transferase</keyword>
<keyword evidence="4" id="KW-0677">Repeat</keyword>
<evidence type="ECO:0000259" key="8">
    <source>
        <dbReference type="Pfam" id="PF01602"/>
    </source>
</evidence>
<dbReference type="PANTHER" id="PTHR22781">
    <property type="entry name" value="DELTA ADAPTIN-RELATED"/>
    <property type="match status" value="1"/>
</dbReference>
<dbReference type="Gene3D" id="1.25.10.10">
    <property type="entry name" value="Leucine-rich Repeat Variant"/>
    <property type="match status" value="1"/>
</dbReference>
<dbReference type="InterPro" id="IPR017105">
    <property type="entry name" value="AP3_complex_dsu"/>
</dbReference>
<gene>
    <name evidence="9" type="ORF">EDI_172030</name>
</gene>
<evidence type="ECO:0000256" key="5">
    <source>
        <dbReference type="ARBA" id="ARBA00022927"/>
    </source>
</evidence>
<dbReference type="GO" id="GO:0016740">
    <property type="term" value="F:transferase activity"/>
    <property type="evidence" value="ECO:0007669"/>
    <property type="project" value="UniProtKB-KW"/>
</dbReference>
<organism evidence="10">
    <name type="scientific">Entamoeba dispar (strain ATCC PRA-260 / SAW760)</name>
    <dbReference type="NCBI Taxonomy" id="370354"/>
    <lineage>
        <taxon>Eukaryota</taxon>
        <taxon>Amoebozoa</taxon>
        <taxon>Evosea</taxon>
        <taxon>Archamoebae</taxon>
        <taxon>Mastigamoebida</taxon>
        <taxon>Entamoebidae</taxon>
        <taxon>Entamoeba</taxon>
    </lineage>
</organism>
<keyword evidence="6" id="KW-0472">Membrane</keyword>
<reference evidence="10" key="1">
    <citation type="submission" date="2007-12" db="EMBL/GenBank/DDBJ databases">
        <title>Annotation of Entamoeba dispar SAW760.</title>
        <authorList>
            <person name="Lorenzi H."/>
            <person name="Inman J."/>
            <person name="Schobel S."/>
            <person name="Amedeo P."/>
            <person name="Caler E."/>
        </authorList>
    </citation>
    <scope>NUCLEOTIDE SEQUENCE [LARGE SCALE GENOMIC DNA]</scope>
    <source>
        <strain evidence="10">ATCC PRA-260 / SAW760</strain>
    </source>
</reference>
<dbReference type="AlphaFoldDB" id="B0EGT9"/>
<comment type="subcellular location">
    <subcellularLocation>
        <location evidence="1">Endomembrane system</location>
    </subcellularLocation>
</comment>
<evidence type="ECO:0000313" key="10">
    <source>
        <dbReference type="Proteomes" id="UP000008076"/>
    </source>
</evidence>
<name>B0EGT9_ENTDS</name>
<dbReference type="Proteomes" id="UP000008076">
    <property type="component" value="Unassembled WGS sequence"/>
</dbReference>
<dbReference type="RefSeq" id="XP_001737456.1">
    <property type="nucleotide sequence ID" value="XM_001737404.1"/>
</dbReference>
<feature type="domain" description="Clathrin/coatomer adaptor adaptin-like N-terminal" evidence="8">
    <location>
        <begin position="36"/>
        <end position="596"/>
    </location>
</feature>
<dbReference type="InterPro" id="IPR016024">
    <property type="entry name" value="ARM-type_fold"/>
</dbReference>
<dbReference type="GO" id="GO:0010008">
    <property type="term" value="C:endosome membrane"/>
    <property type="evidence" value="ECO:0007669"/>
    <property type="project" value="TreeGrafter"/>
</dbReference>
<dbReference type="GO" id="GO:0006623">
    <property type="term" value="P:protein targeting to vacuole"/>
    <property type="evidence" value="ECO:0007669"/>
    <property type="project" value="TreeGrafter"/>
</dbReference>
<evidence type="ECO:0000256" key="2">
    <source>
        <dbReference type="ARBA" id="ARBA00006613"/>
    </source>
</evidence>
<dbReference type="EMBL" id="DS549257">
    <property type="protein sequence ID" value="EDR26256.1"/>
    <property type="molecule type" value="Genomic_DNA"/>
</dbReference>
<accession>B0EGT9</accession>
<sequence length="1044" mass="117748">MSLMKKRIKETMAKPLIGTSLQDMVKGLRSNAGNEQAFINQTIADIKKDIVTSDMKKKAICIQKLTYLEMLGQETNWSGFHIIELSAKQSFWMKRVAYLAAQICLHESDDVLMLITNQLKKDLQGTAYESCNACACFSAIVNESLARDLAAELVKLLTSGKDFLRRRACLMMYPMCKEYPDALRPSFAKMKEKLKDNDPTVVAAACVSFVELVKHEPKQYISLAPILYEIIKEPINQNNDLLMTKAIKILGMLASVEIRLAKILVEPFNSLLQSNITSSILFELINACIIGLNKHIPTMKTCLGKINMMIQDNEGNIRYCGLKLLGLMMTKHPKAVIESRDTVLACLSDPDDSLRRTALELLIGMVTKKNICETVDKLLVIVEKSENSYYRDELFLKIIEIIKKDNYDNVTDFEWYLKLLSRLSTQQLEQSVFNVISKEISNIMVRVPDIRLFGITLLKTIITSHNFLQMASGSNLIVECAWCVGEYIYYLTSEETLQMLRHLINVKHTSLNPDVQASFLEAAFKTFIEIIDPRDPADIEEADDDDEIISISKTKMSDDDLTNLLAEIDSTLTPFAQSTHLEVQERACFMLAIVRQFESLREQGIDVINELRYLNDEILLPVNPKAQSLIEIPEDLHLDDIINPEFEEAGKEDTPDAYLFDELVGEKGVKFTKSKSERKGNAFYIDDDYDDDLFEKDIDDEPKENIKLEMKPVEIDTFSNGVEGLTAEEELRKAFTLSKKKGTKKGSSKGKKGKVTSEVMPEVINKKEKIEEKDKEKDKLAQIDLAAPVSEKELLALPQHRSQKTTVVEVAQQNLPRMEGGKDLCKNKAFGVKYLLKTNKKHPTKVMIQLEIENFCEFKTSVAVLINQSTLYTIDSISRTTPIPIGGYIFVTIIADLKKINSVVLKGAIKCAAAQTSSNIAIKIPASTFIIGTELSKPELAQIIKTKKMISMAYSVPEDTKFDVVSLFESLQLLAVKGSANKIWYGITLKGDDIAILLTNKQGKIGFDLKTTDKICGDAILKQIKETLGQQKRNYKYEKVRMKK</sequence>
<dbReference type="KEGG" id="edi:EDI_172030"/>
<dbReference type="VEuPathDB" id="AmoebaDB:EDI_172030"/>
<dbReference type="OMA" id="FIGMIKH"/>
<dbReference type="InterPro" id="IPR011989">
    <property type="entry name" value="ARM-like"/>
</dbReference>
<dbReference type="PANTHER" id="PTHR22781:SF12">
    <property type="entry name" value="AP-3 COMPLEX SUBUNIT DELTA-1"/>
    <property type="match status" value="1"/>
</dbReference>
<keyword evidence="3 7" id="KW-0813">Transport</keyword>
<keyword evidence="5 7" id="KW-0653">Protein transport</keyword>
<dbReference type="GeneID" id="5882497"/>
<comment type="subunit">
    <text evidence="7">Adaptor protein complex 3 (AP-3) is a heterotetramer.</text>
</comment>
<evidence type="ECO:0000256" key="3">
    <source>
        <dbReference type="ARBA" id="ARBA00022448"/>
    </source>
</evidence>
<dbReference type="SUPFAM" id="SSF48371">
    <property type="entry name" value="ARM repeat"/>
    <property type="match status" value="1"/>
</dbReference>
<evidence type="ECO:0000256" key="1">
    <source>
        <dbReference type="ARBA" id="ARBA00004308"/>
    </source>
</evidence>
<evidence type="ECO:0000256" key="4">
    <source>
        <dbReference type="ARBA" id="ARBA00022737"/>
    </source>
</evidence>
<evidence type="ECO:0000256" key="6">
    <source>
        <dbReference type="ARBA" id="ARBA00023136"/>
    </source>
</evidence>
<dbReference type="Pfam" id="PF01602">
    <property type="entry name" value="Adaptin_N"/>
    <property type="match status" value="1"/>
</dbReference>
<dbReference type="eggNOG" id="KOG1059">
    <property type="taxonomic scope" value="Eukaryota"/>
</dbReference>
<keyword evidence="10" id="KW-1185">Reference proteome</keyword>
<dbReference type="GO" id="GO:0006896">
    <property type="term" value="P:Golgi to vacuole transport"/>
    <property type="evidence" value="ECO:0007669"/>
    <property type="project" value="TreeGrafter"/>
</dbReference>
<dbReference type="InterPro" id="IPR002553">
    <property type="entry name" value="Clathrin/coatomer_adapt-like_N"/>
</dbReference>
<protein>
    <recommendedName>
        <fullName evidence="7">AP-3 complex subunit delta</fullName>
    </recommendedName>
</protein>
<dbReference type="GO" id="GO:0030123">
    <property type="term" value="C:AP-3 adaptor complex"/>
    <property type="evidence" value="ECO:0007669"/>
    <property type="project" value="InterPro"/>
</dbReference>
<dbReference type="PIRSF" id="PIRSF037092">
    <property type="entry name" value="AP3_complex_delta"/>
    <property type="match status" value="1"/>
</dbReference>
<evidence type="ECO:0000313" key="9">
    <source>
        <dbReference type="EMBL" id="EDR26256.1"/>
    </source>
</evidence>